<evidence type="ECO:0000256" key="1">
    <source>
        <dbReference type="SAM" id="MobiDB-lite"/>
    </source>
</evidence>
<sequence length="99" mass="11256">AGQARPGHGRCERPFHRLGHRQGPCRARGGARLHLPGRGARPARCPARSLARLHPRAALRRGGHRLRRRRLRRARRILGRARFRRPRDRLLGQVAAEGP</sequence>
<feature type="compositionally biased region" description="Low complexity" evidence="1">
    <location>
        <begin position="36"/>
        <end position="46"/>
    </location>
</feature>
<dbReference type="EC" id="1.3.1.9" evidence="2"/>
<feature type="non-terminal residue" evidence="2">
    <location>
        <position position="99"/>
    </location>
</feature>
<evidence type="ECO:0000313" key="2">
    <source>
        <dbReference type="EMBL" id="CAA9324465.1"/>
    </source>
</evidence>
<name>A0A6J4L907_9HYPH</name>
<accession>A0A6J4L907</accession>
<feature type="non-terminal residue" evidence="2">
    <location>
        <position position="1"/>
    </location>
</feature>
<reference evidence="2" key="1">
    <citation type="submission" date="2020-02" db="EMBL/GenBank/DDBJ databases">
        <authorList>
            <person name="Meier V. D."/>
        </authorList>
    </citation>
    <scope>NUCLEOTIDE SEQUENCE</scope>
    <source>
        <strain evidence="2">AVDCRST_MAG90</strain>
    </source>
</reference>
<dbReference type="EMBL" id="CADCUC010000227">
    <property type="protein sequence ID" value="CAA9324465.1"/>
    <property type="molecule type" value="Genomic_DNA"/>
</dbReference>
<keyword evidence="2" id="KW-0560">Oxidoreductase</keyword>
<organism evidence="2">
    <name type="scientific">uncultured Microvirga sp</name>
    <dbReference type="NCBI Taxonomy" id="412392"/>
    <lineage>
        <taxon>Bacteria</taxon>
        <taxon>Pseudomonadati</taxon>
        <taxon>Pseudomonadota</taxon>
        <taxon>Alphaproteobacteria</taxon>
        <taxon>Hyphomicrobiales</taxon>
        <taxon>Methylobacteriaceae</taxon>
        <taxon>Microvirga</taxon>
        <taxon>environmental samples</taxon>
    </lineage>
</organism>
<dbReference type="GO" id="GO:0004318">
    <property type="term" value="F:enoyl-[acyl-carrier-protein] reductase (NADH) activity"/>
    <property type="evidence" value="ECO:0007669"/>
    <property type="project" value="UniProtKB-EC"/>
</dbReference>
<gene>
    <name evidence="2" type="ORF">AVDCRST_MAG90-1172</name>
</gene>
<dbReference type="AlphaFoldDB" id="A0A6J4L907"/>
<proteinExistence type="predicted"/>
<feature type="region of interest" description="Disordered" evidence="1">
    <location>
        <begin position="1"/>
        <end position="46"/>
    </location>
</feature>
<protein>
    <submittedName>
        <fullName evidence="2">Enoyl-[acyl-carrier-protein] reductase [NADH]</fullName>
        <ecNumber evidence="2">1.3.1.9</ecNumber>
    </submittedName>
</protein>